<sequence>MYKEKLSGVNLPPEPVITTWGTWIKAAIFYANHFDAIKDVVLDIQNDLQCVTESQELLSNVQIAKDLMFIKVNFSFLPDLIKSLEQRNLQLSKKFPEIQGLQLEIN</sequence>
<dbReference type="RefSeq" id="XP_028144801.1">
    <property type="nucleotide sequence ID" value="XM_028289000.1"/>
</dbReference>
<dbReference type="InParanoid" id="A0A6P7G6U9"/>
<gene>
    <name evidence="1" type="primary">LOC114338409</name>
</gene>
<organism evidence="1">
    <name type="scientific">Diabrotica virgifera virgifera</name>
    <name type="common">western corn rootworm</name>
    <dbReference type="NCBI Taxonomy" id="50390"/>
    <lineage>
        <taxon>Eukaryota</taxon>
        <taxon>Metazoa</taxon>
        <taxon>Ecdysozoa</taxon>
        <taxon>Arthropoda</taxon>
        <taxon>Hexapoda</taxon>
        <taxon>Insecta</taxon>
        <taxon>Pterygota</taxon>
        <taxon>Neoptera</taxon>
        <taxon>Endopterygota</taxon>
        <taxon>Coleoptera</taxon>
        <taxon>Polyphaga</taxon>
        <taxon>Cucujiformia</taxon>
        <taxon>Chrysomeloidea</taxon>
        <taxon>Chrysomelidae</taxon>
        <taxon>Galerucinae</taxon>
        <taxon>Diabroticina</taxon>
        <taxon>Diabroticites</taxon>
        <taxon>Diabrotica</taxon>
    </lineage>
</organism>
<proteinExistence type="predicted"/>
<reference evidence="1" key="1">
    <citation type="submission" date="2025-08" db="UniProtKB">
        <authorList>
            <consortium name="RefSeq"/>
        </authorList>
    </citation>
    <scope>IDENTIFICATION</scope>
    <source>
        <tissue evidence="1">Whole insect</tissue>
    </source>
</reference>
<accession>A0A6P7G6U9</accession>
<evidence type="ECO:0000313" key="1">
    <source>
        <dbReference type="RefSeq" id="XP_028144801.1"/>
    </source>
</evidence>
<dbReference type="AlphaFoldDB" id="A0A6P7G6U9"/>
<protein>
    <submittedName>
        <fullName evidence="1">Uncharacterized protein LOC114338409</fullName>
    </submittedName>
</protein>
<name>A0A6P7G6U9_DIAVI</name>